<accession>A0A166N7R8</accession>
<organism evidence="1 2">
    <name type="scientific">Pseudomonas fluorescens</name>
    <dbReference type="NCBI Taxonomy" id="294"/>
    <lineage>
        <taxon>Bacteria</taxon>
        <taxon>Pseudomonadati</taxon>
        <taxon>Pseudomonadota</taxon>
        <taxon>Gammaproteobacteria</taxon>
        <taxon>Pseudomonadales</taxon>
        <taxon>Pseudomonadaceae</taxon>
        <taxon>Pseudomonas</taxon>
    </lineage>
</organism>
<reference evidence="1 2" key="2">
    <citation type="journal article" date="2018" name="Nature">
        <title>Mutant phenotypes for thousands of bacterial genes of unknown function.</title>
        <authorList>
            <person name="Price M.N."/>
            <person name="Wetmore K.M."/>
            <person name="Waters R.J."/>
            <person name="Callaghan M."/>
            <person name="Ray J."/>
            <person name="Liu H."/>
            <person name="Kuehl J.V."/>
            <person name="Melnyk R.A."/>
            <person name="Lamson J.S."/>
            <person name="Suh Y."/>
            <person name="Carlson H.K."/>
            <person name="Esquivel Z."/>
            <person name="Sadeeshkumar H."/>
            <person name="Chakraborty R."/>
            <person name="Zane G.M."/>
            <person name="Rubin B.E."/>
            <person name="Wall J.D."/>
            <person name="Visel A."/>
            <person name="Bristow J."/>
            <person name="Blow M.J."/>
            <person name="Arkin A.P."/>
            <person name="Deutschbauer A.M."/>
        </authorList>
    </citation>
    <scope>NUCLEOTIDE SEQUENCE [LARGE SCALE GENOMIC DNA]</scope>
    <source>
        <strain evidence="1 2">FW300-N1B4</strain>
    </source>
</reference>
<dbReference type="AlphaFoldDB" id="A0A166N7R8"/>
<reference evidence="2" key="1">
    <citation type="submission" date="2016-03" db="EMBL/GenBank/DDBJ databases">
        <authorList>
            <person name="Ray J."/>
            <person name="Price M."/>
            <person name="Deutschbauer A."/>
        </authorList>
    </citation>
    <scope>NUCLEOTIDE SEQUENCE [LARGE SCALE GENOMIC DNA]</scope>
    <source>
        <strain evidence="2">FW300-N1B4</strain>
    </source>
</reference>
<proteinExistence type="predicted"/>
<dbReference type="Proteomes" id="UP000076489">
    <property type="component" value="Unassembled WGS sequence"/>
</dbReference>
<sequence>MFRRGTKLPFHFSRFRGIMSREDYRQEVMKREDEIYELCLVLDSMRIIKDPAIQSLYNQILDFRHDQSESGSRFYYECCSRLDLKLFE</sequence>
<evidence type="ECO:0000313" key="1">
    <source>
        <dbReference type="EMBL" id="KZN16870.1"/>
    </source>
</evidence>
<gene>
    <name evidence="1" type="ORF">A1D17_12155</name>
</gene>
<protein>
    <submittedName>
        <fullName evidence="1">Uncharacterized protein</fullName>
    </submittedName>
</protein>
<dbReference type="EMBL" id="LUKJ01000003">
    <property type="protein sequence ID" value="KZN16870.1"/>
    <property type="molecule type" value="Genomic_DNA"/>
</dbReference>
<comment type="caution">
    <text evidence="1">The sequence shown here is derived from an EMBL/GenBank/DDBJ whole genome shotgun (WGS) entry which is preliminary data.</text>
</comment>
<evidence type="ECO:0000313" key="2">
    <source>
        <dbReference type="Proteomes" id="UP000076489"/>
    </source>
</evidence>
<name>A0A166N7R8_PSEFL</name>